<proteinExistence type="predicted"/>
<evidence type="ECO:0000313" key="3">
    <source>
        <dbReference type="Proteomes" id="UP000619743"/>
    </source>
</evidence>
<dbReference type="Pfam" id="PF11219">
    <property type="entry name" value="DUF3014"/>
    <property type="match status" value="1"/>
</dbReference>
<keyword evidence="3" id="KW-1185">Reference proteome</keyword>
<name>A0A8J2U2U4_9GAMM</name>
<feature type="compositionally biased region" description="Acidic residues" evidence="1">
    <location>
        <begin position="59"/>
        <end position="83"/>
    </location>
</feature>
<gene>
    <name evidence="2" type="ORF">GCM10011369_07180</name>
</gene>
<reference evidence="3" key="1">
    <citation type="journal article" date="2019" name="Int. J. Syst. Evol. Microbiol.">
        <title>The Global Catalogue of Microorganisms (GCM) 10K type strain sequencing project: providing services to taxonomists for standard genome sequencing and annotation.</title>
        <authorList>
            <consortium name="The Broad Institute Genomics Platform"/>
            <consortium name="The Broad Institute Genome Sequencing Center for Infectious Disease"/>
            <person name="Wu L."/>
            <person name="Ma J."/>
        </authorList>
    </citation>
    <scope>NUCLEOTIDE SEQUENCE [LARGE SCALE GENOMIC DNA]</scope>
    <source>
        <strain evidence="3">CGMCC 1.10130</strain>
    </source>
</reference>
<dbReference type="OrthoDB" id="5502479at2"/>
<accession>A0A8J2U2U4</accession>
<comment type="caution">
    <text evidence="2">The sequence shown here is derived from an EMBL/GenBank/DDBJ whole genome shotgun (WGS) entry which is preliminary data.</text>
</comment>
<protein>
    <recommendedName>
        <fullName evidence="4">DUF3014 domain-containing protein</fullName>
    </recommendedName>
</protein>
<dbReference type="RefSeq" id="WP_087507091.1">
    <property type="nucleotide sequence ID" value="NZ_BMDX01000002.1"/>
</dbReference>
<dbReference type="AlphaFoldDB" id="A0A8J2U2U4"/>
<dbReference type="EMBL" id="BMDX01000002">
    <property type="protein sequence ID" value="GGA68025.1"/>
    <property type="molecule type" value="Genomic_DNA"/>
</dbReference>
<dbReference type="InterPro" id="IPR021382">
    <property type="entry name" value="DUF3014"/>
</dbReference>
<evidence type="ECO:0008006" key="4">
    <source>
        <dbReference type="Google" id="ProtNLM"/>
    </source>
</evidence>
<dbReference type="Proteomes" id="UP000619743">
    <property type="component" value="Unassembled WGS sequence"/>
</dbReference>
<sequence>MSANQIRNLLIVLALIAVVAVGVVAWLAKNGHEDVVAPPPVVTEPIQQPEPVAAPEPEVVPEPEPEVIVEPEPEQVPEPEPEPEPIPKLFDFPLPPLDDSDATLLQQLQQKIVSKSIALLVDEGLIEQFVVSVDALSRGQVTYNQLPLERPVGRYKVIEADGKLYGSTANIARYQPYLDLMAGMPREHWVALYQHLYPLLQEAYERLGYPDQQFHSTLLEAIQRVLASPKPGSSVELVQPHVMYEYANEQVQELDAVDKLMIRLGPNLNNKLRLLLTGLQQPLEQWQPE</sequence>
<feature type="region of interest" description="Disordered" evidence="1">
    <location>
        <begin position="39"/>
        <end position="83"/>
    </location>
</feature>
<organism evidence="2 3">
    <name type="scientific">Neiella marina</name>
    <dbReference type="NCBI Taxonomy" id="508461"/>
    <lineage>
        <taxon>Bacteria</taxon>
        <taxon>Pseudomonadati</taxon>
        <taxon>Pseudomonadota</taxon>
        <taxon>Gammaproteobacteria</taxon>
        <taxon>Alteromonadales</taxon>
        <taxon>Echinimonadaceae</taxon>
        <taxon>Neiella</taxon>
    </lineage>
</organism>
<evidence type="ECO:0000313" key="2">
    <source>
        <dbReference type="EMBL" id="GGA68025.1"/>
    </source>
</evidence>
<evidence type="ECO:0000256" key="1">
    <source>
        <dbReference type="SAM" id="MobiDB-lite"/>
    </source>
</evidence>